<protein>
    <submittedName>
        <fullName evidence="1">Uncharacterized protein</fullName>
    </submittedName>
</protein>
<gene>
    <name evidence="1" type="ORF">H6X83_08735</name>
</gene>
<proteinExistence type="predicted"/>
<accession>A0A7G9WED2</accession>
<dbReference type="KEGG" id="caml:H6X83_08735"/>
<dbReference type="Proteomes" id="UP000516046">
    <property type="component" value="Chromosome"/>
</dbReference>
<evidence type="ECO:0000313" key="1">
    <source>
        <dbReference type="EMBL" id="QNO17044.1"/>
    </source>
</evidence>
<organism evidence="1 2">
    <name type="scientific">Caproicibacterium amylolyticum</name>
    <dbReference type="NCBI Taxonomy" id="2766537"/>
    <lineage>
        <taxon>Bacteria</taxon>
        <taxon>Bacillati</taxon>
        <taxon>Bacillota</taxon>
        <taxon>Clostridia</taxon>
        <taxon>Eubacteriales</taxon>
        <taxon>Oscillospiraceae</taxon>
        <taxon>Caproicibacterium</taxon>
    </lineage>
</organism>
<dbReference type="EMBL" id="CP060696">
    <property type="protein sequence ID" value="QNO17044.1"/>
    <property type="molecule type" value="Genomic_DNA"/>
</dbReference>
<sequence>MTGTDIHIRRLNPSLIKALDEKATKLKRNRNDLIIGIIENAVSHDLFTATEEKYQALSNQYMQAFEQVVENNTQVLRCNTEAYLQIRKLLDGVFENDDTEMEEENAAR</sequence>
<dbReference type="RefSeq" id="WP_212506111.1">
    <property type="nucleotide sequence ID" value="NZ_CP060696.1"/>
</dbReference>
<name>A0A7G9WED2_9FIRM</name>
<dbReference type="AlphaFoldDB" id="A0A7G9WED2"/>
<keyword evidence="2" id="KW-1185">Reference proteome</keyword>
<evidence type="ECO:0000313" key="2">
    <source>
        <dbReference type="Proteomes" id="UP000516046"/>
    </source>
</evidence>
<reference evidence="1 2" key="1">
    <citation type="submission" date="2020-08" db="EMBL/GenBank/DDBJ databases">
        <authorList>
            <person name="Ren C."/>
            <person name="Gu Y."/>
            <person name="Xu Y."/>
        </authorList>
    </citation>
    <scope>NUCLEOTIDE SEQUENCE [LARGE SCALE GENOMIC DNA]</scope>
    <source>
        <strain evidence="1 2">LBM18003</strain>
    </source>
</reference>